<dbReference type="Proteomes" id="UP001327560">
    <property type="component" value="Chromosome 4"/>
</dbReference>
<organism evidence="1 2">
    <name type="scientific">Canna indica</name>
    <name type="common">Indian-shot</name>
    <dbReference type="NCBI Taxonomy" id="4628"/>
    <lineage>
        <taxon>Eukaryota</taxon>
        <taxon>Viridiplantae</taxon>
        <taxon>Streptophyta</taxon>
        <taxon>Embryophyta</taxon>
        <taxon>Tracheophyta</taxon>
        <taxon>Spermatophyta</taxon>
        <taxon>Magnoliopsida</taxon>
        <taxon>Liliopsida</taxon>
        <taxon>Zingiberales</taxon>
        <taxon>Cannaceae</taxon>
        <taxon>Canna</taxon>
    </lineage>
</organism>
<dbReference type="AlphaFoldDB" id="A0AAQ3K9A0"/>
<reference evidence="1 2" key="1">
    <citation type="submission" date="2023-10" db="EMBL/GenBank/DDBJ databases">
        <title>Chromosome-scale genome assembly provides insights into flower coloration mechanisms of Canna indica.</title>
        <authorList>
            <person name="Li C."/>
        </authorList>
    </citation>
    <scope>NUCLEOTIDE SEQUENCE [LARGE SCALE GENOMIC DNA]</scope>
    <source>
        <tissue evidence="1">Flower</tissue>
    </source>
</reference>
<name>A0AAQ3K9A0_9LILI</name>
<keyword evidence="2" id="KW-1185">Reference proteome</keyword>
<evidence type="ECO:0000313" key="1">
    <source>
        <dbReference type="EMBL" id="WOL04492.1"/>
    </source>
</evidence>
<accession>A0AAQ3K9A0</accession>
<evidence type="ECO:0000313" key="2">
    <source>
        <dbReference type="Proteomes" id="UP001327560"/>
    </source>
</evidence>
<dbReference type="EMBL" id="CP136893">
    <property type="protein sequence ID" value="WOL04492.1"/>
    <property type="molecule type" value="Genomic_DNA"/>
</dbReference>
<gene>
    <name evidence="1" type="ORF">Cni_G13213</name>
</gene>
<proteinExistence type="predicted"/>
<sequence>MKRSCLSLIIWHHHSAFYIHETVATDFQRIYKIHDKLYIGLSGHALQKGGNQLAREIFLKDSDMQWMRFPDSSICV</sequence>
<protein>
    <submittedName>
        <fullName evidence="1">ADP-ribosylation factor GTPase-activating protein AGD14 isoform X3</fullName>
    </submittedName>
</protein>